<reference evidence="4" key="1">
    <citation type="submission" date="2020-10" db="EMBL/GenBank/DDBJ databases">
        <authorList>
            <person name="Gilroy R."/>
        </authorList>
    </citation>
    <scope>NUCLEOTIDE SEQUENCE</scope>
    <source>
        <strain evidence="4">CHK147-3167</strain>
    </source>
</reference>
<gene>
    <name evidence="4" type="ORF">IAB27_07345</name>
</gene>
<dbReference type="GO" id="GO:0003677">
    <property type="term" value="F:DNA binding"/>
    <property type="evidence" value="ECO:0007669"/>
    <property type="project" value="InterPro"/>
</dbReference>
<evidence type="ECO:0000256" key="1">
    <source>
        <dbReference type="ARBA" id="ARBA00010657"/>
    </source>
</evidence>
<evidence type="ECO:0000256" key="2">
    <source>
        <dbReference type="SAM" id="Coils"/>
    </source>
</evidence>
<dbReference type="Gene3D" id="3.30.930.30">
    <property type="match status" value="1"/>
</dbReference>
<proteinExistence type="inferred from homology"/>
<dbReference type="Pfam" id="PF01076">
    <property type="entry name" value="Mob_Pre"/>
    <property type="match status" value="1"/>
</dbReference>
<dbReference type="EMBL" id="DVFV01000124">
    <property type="protein sequence ID" value="HIQ91416.1"/>
    <property type="molecule type" value="Genomic_DNA"/>
</dbReference>
<evidence type="ECO:0000256" key="3">
    <source>
        <dbReference type="SAM" id="MobiDB-lite"/>
    </source>
</evidence>
<evidence type="ECO:0000313" key="4">
    <source>
        <dbReference type="EMBL" id="HIQ91416.1"/>
    </source>
</evidence>
<dbReference type="AlphaFoldDB" id="A0A9D0ZS43"/>
<sequence length="459" mass="54440">MQELSYSFHIGNDKNKSKRSRQVMKNKNVKDNIFNNNAIQNARALSKVNKHNLRKYDNNVELITILRGSNNLYEDVKELYKQEFEEARLEYNKKQTRNDRKIDDYFTHISNNKKSDLACEIIIELGDMFYWKDKEENYKKKMNLVFEEQLLDLENIVPTFKIASAAVHYDESSPHLHIVGVPIKNGRKNGMKKQVGKSNIFTKDSLKLIQEKMRVKCISSFNKVYKTNMKLKAKELGRNEDIQVQNMKKYCELKKQNEANKKRLEDVNQKSNDTIKKSNQVKEIINNLKPTLINKENFTINQNQLNEINNYIEQVNNNVSDIKNVNDLTVILNDFENDLQNHDKQVQKLQDTIDKQQEEIQTLNLRNRNTKYQLNSKNMEIKELNKKISKLEQIIQIWQKLWQKLLDFFQDKFYSSNHKDKIYENVISDMLDKDILNNEDINYIENGYTVSNENDSLEM</sequence>
<comment type="similarity">
    <text evidence="1">Belongs to the plasmid mobilization pre family.</text>
</comment>
<feature type="region of interest" description="Disordered" evidence="3">
    <location>
        <begin position="1"/>
        <end position="20"/>
    </location>
</feature>
<feature type="coiled-coil region" evidence="2">
    <location>
        <begin position="325"/>
        <end position="401"/>
    </location>
</feature>
<evidence type="ECO:0000313" key="5">
    <source>
        <dbReference type="Proteomes" id="UP000886786"/>
    </source>
</evidence>
<keyword evidence="2" id="KW-0175">Coiled coil</keyword>
<reference evidence="4" key="2">
    <citation type="journal article" date="2021" name="PeerJ">
        <title>Extensive microbial diversity within the chicken gut microbiome revealed by metagenomics and culture.</title>
        <authorList>
            <person name="Gilroy R."/>
            <person name="Ravi A."/>
            <person name="Getino M."/>
            <person name="Pursley I."/>
            <person name="Horton D.L."/>
            <person name="Alikhan N.F."/>
            <person name="Baker D."/>
            <person name="Gharbi K."/>
            <person name="Hall N."/>
            <person name="Watson M."/>
            <person name="Adriaenssens E.M."/>
            <person name="Foster-Nyarko E."/>
            <person name="Jarju S."/>
            <person name="Secka A."/>
            <person name="Antonio M."/>
            <person name="Oren A."/>
            <person name="Chaudhuri R.R."/>
            <person name="La Ragione R."/>
            <person name="Hildebrand F."/>
            <person name="Pallen M.J."/>
        </authorList>
    </citation>
    <scope>NUCLEOTIDE SEQUENCE</scope>
    <source>
        <strain evidence="4">CHK147-3167</strain>
    </source>
</reference>
<dbReference type="CDD" id="cd17242">
    <property type="entry name" value="MobM_relaxase"/>
    <property type="match status" value="1"/>
</dbReference>
<dbReference type="InterPro" id="IPR001668">
    <property type="entry name" value="Mob_Pre"/>
</dbReference>
<organism evidence="4 5">
    <name type="scientific">Candidatus Coprosoma intestinipullorum</name>
    <dbReference type="NCBI Taxonomy" id="2840752"/>
    <lineage>
        <taxon>Bacteria</taxon>
        <taxon>Bacillati</taxon>
        <taxon>Bacillota</taxon>
        <taxon>Bacillota incertae sedis</taxon>
        <taxon>Candidatus Coprosoma</taxon>
    </lineage>
</organism>
<dbReference type="GO" id="GO:0006310">
    <property type="term" value="P:DNA recombination"/>
    <property type="evidence" value="ECO:0007669"/>
    <property type="project" value="InterPro"/>
</dbReference>
<name>A0A9D0ZS43_9FIRM</name>
<comment type="caution">
    <text evidence="4">The sequence shown here is derived from an EMBL/GenBank/DDBJ whole genome shotgun (WGS) entry which is preliminary data.</text>
</comment>
<accession>A0A9D0ZS43</accession>
<protein>
    <submittedName>
        <fullName evidence="4">Plasmid recombination protein</fullName>
    </submittedName>
</protein>
<dbReference type="Proteomes" id="UP000886786">
    <property type="component" value="Unassembled WGS sequence"/>
</dbReference>
<feature type="coiled-coil region" evidence="2">
    <location>
        <begin position="70"/>
        <end position="97"/>
    </location>
</feature>